<comment type="similarity">
    <text evidence="1">Belongs to the peptidase C40 family.</text>
</comment>
<feature type="chain" id="PRO_5039708506" evidence="6">
    <location>
        <begin position="30"/>
        <end position="362"/>
    </location>
</feature>
<keyword evidence="4" id="KW-0378">Hydrolase</keyword>
<evidence type="ECO:0000256" key="2">
    <source>
        <dbReference type="ARBA" id="ARBA00022670"/>
    </source>
</evidence>
<name>A0A9D1F8D7_9FIRM</name>
<evidence type="ECO:0000256" key="1">
    <source>
        <dbReference type="ARBA" id="ARBA00007074"/>
    </source>
</evidence>
<organism evidence="9 10">
    <name type="scientific">Candidatus Avoscillospira avistercoris</name>
    <dbReference type="NCBI Taxonomy" id="2840707"/>
    <lineage>
        <taxon>Bacteria</taxon>
        <taxon>Bacillati</taxon>
        <taxon>Bacillota</taxon>
        <taxon>Clostridia</taxon>
        <taxon>Eubacteriales</taxon>
        <taxon>Oscillospiraceae</taxon>
        <taxon>Oscillospiraceae incertae sedis</taxon>
        <taxon>Candidatus Avoscillospira</taxon>
    </lineage>
</organism>
<accession>A0A9D1F8D7</accession>
<dbReference type="Gene3D" id="3.90.1720.10">
    <property type="entry name" value="endopeptidase domain like (from Nostoc punctiforme)"/>
    <property type="match status" value="1"/>
</dbReference>
<dbReference type="Pfam" id="PF00395">
    <property type="entry name" value="SLH"/>
    <property type="match status" value="1"/>
</dbReference>
<reference evidence="9" key="1">
    <citation type="submission" date="2020-10" db="EMBL/GenBank/DDBJ databases">
        <authorList>
            <person name="Gilroy R."/>
        </authorList>
    </citation>
    <scope>NUCLEOTIDE SEQUENCE</scope>
    <source>
        <strain evidence="9">ChiBcec16-1751</strain>
    </source>
</reference>
<evidence type="ECO:0000313" key="10">
    <source>
        <dbReference type="Proteomes" id="UP000886741"/>
    </source>
</evidence>
<dbReference type="InterPro" id="IPR000064">
    <property type="entry name" value="NLP_P60_dom"/>
</dbReference>
<keyword evidence="6" id="KW-0732">Signal</keyword>
<dbReference type="InterPro" id="IPR038765">
    <property type="entry name" value="Papain-like_cys_pep_sf"/>
</dbReference>
<dbReference type="SUPFAM" id="SSF54001">
    <property type="entry name" value="Cysteine proteinases"/>
    <property type="match status" value="1"/>
</dbReference>
<proteinExistence type="inferred from homology"/>
<sequence>MMIKTLFRRGAALLLTLAAVLSLTVPTLAFTNASDWALSDLNEAQMLDLLPDALANADMSIDINRMEMCYIATLAYEKLTGNTPHPNRTDYFTDTNDPLVCAAYEIGIVGGYPDGTFRPNQLLTRQEFFVIISNLNRCVNMPIHLTKDYLSSFIDRNEVGTWAESAAQEVVGLGIVGGTTAGNATYLDPTSTTSRQQAIVMFLRCYKNAQAFLNTDWLTEEEVKKLEEAAKEEAASSEAAQLVSYALGFVGCDYVFGGNGPTVFDCSGFTKYVYAHFGYSINRVANDQVKNGVSVSFNHLQPGDLICFSNTYSSSAWITHVGIYIGDGKMVHAANTTRGVTVDTITSGYYYNHFAAARRILN</sequence>
<evidence type="ECO:0000256" key="4">
    <source>
        <dbReference type="ARBA" id="ARBA00022801"/>
    </source>
</evidence>
<dbReference type="GO" id="GO:0006508">
    <property type="term" value="P:proteolysis"/>
    <property type="evidence" value="ECO:0007669"/>
    <property type="project" value="UniProtKB-KW"/>
</dbReference>
<dbReference type="AlphaFoldDB" id="A0A9D1F8D7"/>
<evidence type="ECO:0000256" key="6">
    <source>
        <dbReference type="SAM" id="SignalP"/>
    </source>
</evidence>
<evidence type="ECO:0000256" key="3">
    <source>
        <dbReference type="ARBA" id="ARBA00022737"/>
    </source>
</evidence>
<keyword evidence="5" id="KW-0788">Thiol protease</keyword>
<dbReference type="Pfam" id="PF00877">
    <property type="entry name" value="NLPC_P60"/>
    <property type="match status" value="1"/>
</dbReference>
<feature type="domain" description="NlpC/P60" evidence="8">
    <location>
        <begin position="236"/>
        <end position="361"/>
    </location>
</feature>
<dbReference type="GO" id="GO:0008234">
    <property type="term" value="F:cysteine-type peptidase activity"/>
    <property type="evidence" value="ECO:0007669"/>
    <property type="project" value="UniProtKB-KW"/>
</dbReference>
<dbReference type="InterPro" id="IPR051202">
    <property type="entry name" value="Peptidase_C40"/>
</dbReference>
<gene>
    <name evidence="9" type="ORF">IAA83_02380</name>
</gene>
<feature type="signal peptide" evidence="6">
    <location>
        <begin position="1"/>
        <end position="29"/>
    </location>
</feature>
<dbReference type="PROSITE" id="PS51272">
    <property type="entry name" value="SLH"/>
    <property type="match status" value="2"/>
</dbReference>
<keyword evidence="2" id="KW-0645">Protease</keyword>
<reference evidence="9" key="2">
    <citation type="journal article" date="2021" name="PeerJ">
        <title>Extensive microbial diversity within the chicken gut microbiome revealed by metagenomics and culture.</title>
        <authorList>
            <person name="Gilroy R."/>
            <person name="Ravi A."/>
            <person name="Getino M."/>
            <person name="Pursley I."/>
            <person name="Horton D.L."/>
            <person name="Alikhan N.F."/>
            <person name="Baker D."/>
            <person name="Gharbi K."/>
            <person name="Hall N."/>
            <person name="Watson M."/>
            <person name="Adriaenssens E.M."/>
            <person name="Foster-Nyarko E."/>
            <person name="Jarju S."/>
            <person name="Secka A."/>
            <person name="Antonio M."/>
            <person name="Oren A."/>
            <person name="Chaudhuri R.R."/>
            <person name="La Ragione R."/>
            <person name="Hildebrand F."/>
            <person name="Pallen M.J."/>
        </authorList>
    </citation>
    <scope>NUCLEOTIDE SEQUENCE</scope>
    <source>
        <strain evidence="9">ChiBcec16-1751</strain>
    </source>
</reference>
<dbReference type="EMBL" id="DVJJ01000043">
    <property type="protein sequence ID" value="HIS64203.1"/>
    <property type="molecule type" value="Genomic_DNA"/>
</dbReference>
<comment type="caution">
    <text evidence="9">The sequence shown here is derived from an EMBL/GenBank/DDBJ whole genome shotgun (WGS) entry which is preliminary data.</text>
</comment>
<feature type="domain" description="SLH" evidence="7">
    <location>
        <begin position="83"/>
        <end position="146"/>
    </location>
</feature>
<evidence type="ECO:0000259" key="7">
    <source>
        <dbReference type="PROSITE" id="PS51272"/>
    </source>
</evidence>
<evidence type="ECO:0000256" key="5">
    <source>
        <dbReference type="ARBA" id="ARBA00022807"/>
    </source>
</evidence>
<dbReference type="Proteomes" id="UP000886741">
    <property type="component" value="Unassembled WGS sequence"/>
</dbReference>
<keyword evidence="3" id="KW-0677">Repeat</keyword>
<dbReference type="PANTHER" id="PTHR47053:SF1">
    <property type="entry name" value="MUREIN DD-ENDOPEPTIDASE MEPH-RELATED"/>
    <property type="match status" value="1"/>
</dbReference>
<dbReference type="InterPro" id="IPR001119">
    <property type="entry name" value="SLH_dom"/>
</dbReference>
<evidence type="ECO:0000259" key="8">
    <source>
        <dbReference type="PROSITE" id="PS51935"/>
    </source>
</evidence>
<evidence type="ECO:0000313" key="9">
    <source>
        <dbReference type="EMBL" id="HIS64203.1"/>
    </source>
</evidence>
<feature type="domain" description="SLH" evidence="7">
    <location>
        <begin position="150"/>
        <end position="216"/>
    </location>
</feature>
<protein>
    <submittedName>
        <fullName evidence="9">C40 family peptidase</fullName>
    </submittedName>
</protein>
<dbReference type="PROSITE" id="PS51935">
    <property type="entry name" value="NLPC_P60"/>
    <property type="match status" value="1"/>
</dbReference>
<dbReference type="PANTHER" id="PTHR47053">
    <property type="entry name" value="MUREIN DD-ENDOPEPTIDASE MEPH-RELATED"/>
    <property type="match status" value="1"/>
</dbReference>